<dbReference type="InterPro" id="IPR011009">
    <property type="entry name" value="Kinase-like_dom_sf"/>
</dbReference>
<dbReference type="Proteomes" id="UP001497623">
    <property type="component" value="Unassembled WGS sequence"/>
</dbReference>
<evidence type="ECO:0000313" key="15">
    <source>
        <dbReference type="Proteomes" id="UP001497623"/>
    </source>
</evidence>
<dbReference type="Pfam" id="PF00069">
    <property type="entry name" value="Pkinase"/>
    <property type="match status" value="1"/>
</dbReference>
<evidence type="ECO:0000256" key="12">
    <source>
        <dbReference type="ARBA" id="ARBA00051693"/>
    </source>
</evidence>
<evidence type="ECO:0000313" key="14">
    <source>
        <dbReference type="EMBL" id="CAL4068053.1"/>
    </source>
</evidence>
<dbReference type="PROSITE" id="PS50011">
    <property type="entry name" value="PROTEIN_KINASE_DOM"/>
    <property type="match status" value="1"/>
</dbReference>
<dbReference type="SMART" id="SM00220">
    <property type="entry name" value="S_TKc"/>
    <property type="match status" value="1"/>
</dbReference>
<evidence type="ECO:0000256" key="11">
    <source>
        <dbReference type="ARBA" id="ARBA00049299"/>
    </source>
</evidence>
<dbReference type="EC" id="2.7.12.2" evidence="9"/>
<proteinExistence type="inferred from homology"/>
<comment type="catalytic activity">
    <reaction evidence="12">
        <text>L-tyrosyl-[protein] + ATP = O-phospho-L-tyrosyl-[protein] + ADP + H(+)</text>
        <dbReference type="Rhea" id="RHEA:10596"/>
        <dbReference type="Rhea" id="RHEA-COMP:10136"/>
        <dbReference type="Rhea" id="RHEA-COMP:20101"/>
        <dbReference type="ChEBI" id="CHEBI:15378"/>
        <dbReference type="ChEBI" id="CHEBI:30616"/>
        <dbReference type="ChEBI" id="CHEBI:46858"/>
        <dbReference type="ChEBI" id="CHEBI:61978"/>
        <dbReference type="ChEBI" id="CHEBI:456216"/>
        <dbReference type="EC" id="2.7.12.2"/>
    </reaction>
</comment>
<evidence type="ECO:0000256" key="4">
    <source>
        <dbReference type="ARBA" id="ARBA00022741"/>
    </source>
</evidence>
<comment type="catalytic activity">
    <reaction evidence="10">
        <text>L-seryl-[protein] + ATP = O-phospho-L-seryl-[protein] + ADP + H(+)</text>
        <dbReference type="Rhea" id="RHEA:17989"/>
        <dbReference type="Rhea" id="RHEA-COMP:9863"/>
        <dbReference type="Rhea" id="RHEA-COMP:11604"/>
        <dbReference type="ChEBI" id="CHEBI:15378"/>
        <dbReference type="ChEBI" id="CHEBI:29999"/>
        <dbReference type="ChEBI" id="CHEBI:30616"/>
        <dbReference type="ChEBI" id="CHEBI:83421"/>
        <dbReference type="ChEBI" id="CHEBI:456216"/>
        <dbReference type="EC" id="2.7.12.2"/>
    </reaction>
</comment>
<dbReference type="FunFam" id="1.10.510.10:FF:000432">
    <property type="entry name" value="mitogen-activated protein kinase kinase 3"/>
    <property type="match status" value="1"/>
</dbReference>
<comment type="catalytic activity">
    <reaction evidence="11">
        <text>L-threonyl-[protein] + ATP = O-phospho-L-threonyl-[protein] + ADP + H(+)</text>
        <dbReference type="Rhea" id="RHEA:46608"/>
        <dbReference type="Rhea" id="RHEA-COMP:11060"/>
        <dbReference type="Rhea" id="RHEA-COMP:11605"/>
        <dbReference type="ChEBI" id="CHEBI:15378"/>
        <dbReference type="ChEBI" id="CHEBI:30013"/>
        <dbReference type="ChEBI" id="CHEBI:30616"/>
        <dbReference type="ChEBI" id="CHEBI:61977"/>
        <dbReference type="ChEBI" id="CHEBI:456216"/>
        <dbReference type="EC" id="2.7.12.2"/>
    </reaction>
</comment>
<dbReference type="InterPro" id="IPR052468">
    <property type="entry name" value="Dual_spec_MAPK_kinase"/>
</dbReference>
<evidence type="ECO:0000256" key="1">
    <source>
        <dbReference type="ARBA" id="ARBA00022527"/>
    </source>
</evidence>
<keyword evidence="1" id="KW-0723">Serine/threonine-protein kinase</keyword>
<keyword evidence="3" id="KW-0808">Transferase</keyword>
<evidence type="ECO:0000256" key="7">
    <source>
        <dbReference type="ARBA" id="ARBA00023137"/>
    </source>
</evidence>
<dbReference type="AlphaFoldDB" id="A0AAV2Q089"/>
<dbReference type="Gene3D" id="1.10.510.10">
    <property type="entry name" value="Transferase(Phosphotransferase) domain 1"/>
    <property type="match status" value="1"/>
</dbReference>
<keyword evidence="4" id="KW-0547">Nucleotide-binding</keyword>
<dbReference type="SUPFAM" id="SSF56112">
    <property type="entry name" value="Protein kinase-like (PK-like)"/>
    <property type="match status" value="1"/>
</dbReference>
<keyword evidence="15" id="KW-1185">Reference proteome</keyword>
<dbReference type="GO" id="GO:0004713">
    <property type="term" value="F:protein tyrosine kinase activity"/>
    <property type="evidence" value="ECO:0007669"/>
    <property type="project" value="UniProtKB-KW"/>
</dbReference>
<dbReference type="GO" id="GO:0005524">
    <property type="term" value="F:ATP binding"/>
    <property type="evidence" value="ECO:0007669"/>
    <property type="project" value="UniProtKB-KW"/>
</dbReference>
<reference evidence="14 15" key="1">
    <citation type="submission" date="2024-05" db="EMBL/GenBank/DDBJ databases">
        <authorList>
            <person name="Wallberg A."/>
        </authorList>
    </citation>
    <scope>NUCLEOTIDE SEQUENCE [LARGE SCALE GENOMIC DNA]</scope>
</reference>
<evidence type="ECO:0000256" key="3">
    <source>
        <dbReference type="ARBA" id="ARBA00022679"/>
    </source>
</evidence>
<keyword evidence="2" id="KW-0597">Phosphoprotein</keyword>
<dbReference type="PANTHER" id="PTHR47238">
    <property type="entry name" value="MITOGEN-ACTIVATED PROTEIN KINASE KINASE 5"/>
    <property type="match status" value="1"/>
</dbReference>
<dbReference type="PANTHER" id="PTHR47238:SF2">
    <property type="entry name" value="DUAL SPECIFICITY MITOGEN-ACTIVATED PROTEIN KINASE KINASE HEMIPTEROUS"/>
    <property type="match status" value="1"/>
</dbReference>
<evidence type="ECO:0000256" key="10">
    <source>
        <dbReference type="ARBA" id="ARBA00049014"/>
    </source>
</evidence>
<sequence length="422" mass="48962">MAAWADVYTNIQGLLLVTEAKPRWTNNLSSEHELYYSRHKQGIINSGEIIKPLTIDNYQPELPDRQKKLSPDWACSKRIHALLYQLWRNQEEQPKQHNIRSCTSNITTSYKINIKPEYWTKWKLFDGNFRDAGTVVFNNSSNTICLSCIKKSNNLDPTDRIWFPQDVPTHVMTFFRHVVRFTERLAQAPGWTGTGLSCPWALGKQFPDVLPDIIRRYFFQTLKALHYLKEEHGVIHRDVKPSNILLDERGNIKLCDFGISGRLVDSKAKTRSAGCAAYMAPERIDPPDPTRPDYDIRADVWSLGITLVELATGHFPYKDCRNDFEVLTKVLQDDPPVLPHDKKFSLEFCQFVNDCLIKNYQMRPKYKKLLGYTFIKQFESKKVDVSAWFSERNRITTKQSDISSLNRYGIYHTLPLKPCLPP</sequence>
<comment type="similarity">
    <text evidence="8">Belongs to the protein kinase superfamily. STE Ser/Thr protein kinase family. MAP kinase kinase subfamily.</text>
</comment>
<name>A0AAV2Q089_MEGNR</name>
<comment type="caution">
    <text evidence="14">The sequence shown here is derived from an EMBL/GenBank/DDBJ whole genome shotgun (WGS) entry which is preliminary data.</text>
</comment>
<evidence type="ECO:0000256" key="6">
    <source>
        <dbReference type="ARBA" id="ARBA00022840"/>
    </source>
</evidence>
<dbReference type="PROSITE" id="PS00108">
    <property type="entry name" value="PROTEIN_KINASE_ST"/>
    <property type="match status" value="1"/>
</dbReference>
<dbReference type="GO" id="GO:0006950">
    <property type="term" value="P:response to stress"/>
    <property type="evidence" value="ECO:0007669"/>
    <property type="project" value="UniProtKB-ARBA"/>
</dbReference>
<evidence type="ECO:0000256" key="5">
    <source>
        <dbReference type="ARBA" id="ARBA00022777"/>
    </source>
</evidence>
<organism evidence="14 15">
    <name type="scientific">Meganyctiphanes norvegica</name>
    <name type="common">Northern krill</name>
    <name type="synonym">Thysanopoda norvegica</name>
    <dbReference type="NCBI Taxonomy" id="48144"/>
    <lineage>
        <taxon>Eukaryota</taxon>
        <taxon>Metazoa</taxon>
        <taxon>Ecdysozoa</taxon>
        <taxon>Arthropoda</taxon>
        <taxon>Crustacea</taxon>
        <taxon>Multicrustacea</taxon>
        <taxon>Malacostraca</taxon>
        <taxon>Eumalacostraca</taxon>
        <taxon>Eucarida</taxon>
        <taxon>Euphausiacea</taxon>
        <taxon>Euphausiidae</taxon>
        <taxon>Meganyctiphanes</taxon>
    </lineage>
</organism>
<evidence type="ECO:0000256" key="2">
    <source>
        <dbReference type="ARBA" id="ARBA00022553"/>
    </source>
</evidence>
<evidence type="ECO:0000256" key="8">
    <source>
        <dbReference type="ARBA" id="ARBA00038035"/>
    </source>
</evidence>
<evidence type="ECO:0000256" key="9">
    <source>
        <dbReference type="ARBA" id="ARBA00038999"/>
    </source>
</evidence>
<protein>
    <recommendedName>
        <fullName evidence="9">mitogen-activated protein kinase kinase</fullName>
        <ecNumber evidence="9">2.7.12.2</ecNumber>
    </recommendedName>
</protein>
<keyword evidence="7" id="KW-0829">Tyrosine-protein kinase</keyword>
<dbReference type="InterPro" id="IPR000719">
    <property type="entry name" value="Prot_kinase_dom"/>
</dbReference>
<dbReference type="EMBL" id="CAXKWB010002955">
    <property type="protein sequence ID" value="CAL4068053.1"/>
    <property type="molecule type" value="Genomic_DNA"/>
</dbReference>
<accession>A0AAV2Q089</accession>
<gene>
    <name evidence="14" type="ORF">MNOR_LOCUS6935</name>
</gene>
<keyword evidence="5" id="KW-0418">Kinase</keyword>
<evidence type="ECO:0000259" key="13">
    <source>
        <dbReference type="PROSITE" id="PS50011"/>
    </source>
</evidence>
<dbReference type="GO" id="GO:0004708">
    <property type="term" value="F:MAP kinase kinase activity"/>
    <property type="evidence" value="ECO:0007669"/>
    <property type="project" value="UniProtKB-EC"/>
</dbReference>
<feature type="domain" description="Protein kinase" evidence="13">
    <location>
        <begin position="35"/>
        <end position="375"/>
    </location>
</feature>
<dbReference type="GO" id="GO:0004674">
    <property type="term" value="F:protein serine/threonine kinase activity"/>
    <property type="evidence" value="ECO:0007669"/>
    <property type="project" value="UniProtKB-KW"/>
</dbReference>
<dbReference type="InterPro" id="IPR008271">
    <property type="entry name" value="Ser/Thr_kinase_AS"/>
</dbReference>
<feature type="non-terminal residue" evidence="14">
    <location>
        <position position="422"/>
    </location>
</feature>
<keyword evidence="6" id="KW-0067">ATP-binding</keyword>